<dbReference type="AlphaFoldDB" id="A0A978V440"/>
<name>A0A978V440_ZIZJJ</name>
<evidence type="ECO:0000313" key="3">
    <source>
        <dbReference type="Proteomes" id="UP000813462"/>
    </source>
</evidence>
<organism evidence="2 3">
    <name type="scientific">Ziziphus jujuba var. spinosa</name>
    <dbReference type="NCBI Taxonomy" id="714518"/>
    <lineage>
        <taxon>Eukaryota</taxon>
        <taxon>Viridiplantae</taxon>
        <taxon>Streptophyta</taxon>
        <taxon>Embryophyta</taxon>
        <taxon>Tracheophyta</taxon>
        <taxon>Spermatophyta</taxon>
        <taxon>Magnoliopsida</taxon>
        <taxon>eudicotyledons</taxon>
        <taxon>Gunneridae</taxon>
        <taxon>Pentapetalae</taxon>
        <taxon>rosids</taxon>
        <taxon>fabids</taxon>
        <taxon>Rosales</taxon>
        <taxon>Rhamnaceae</taxon>
        <taxon>Paliureae</taxon>
        <taxon>Ziziphus</taxon>
    </lineage>
</organism>
<feature type="region of interest" description="Disordered" evidence="1">
    <location>
        <begin position="1"/>
        <end position="89"/>
    </location>
</feature>
<accession>A0A978V440</accession>
<comment type="caution">
    <text evidence="2">The sequence shown here is derived from an EMBL/GenBank/DDBJ whole genome shotgun (WGS) entry which is preliminary data.</text>
</comment>
<proteinExistence type="predicted"/>
<feature type="compositionally biased region" description="Basic and acidic residues" evidence="1">
    <location>
        <begin position="38"/>
        <end position="51"/>
    </location>
</feature>
<evidence type="ECO:0000256" key="1">
    <source>
        <dbReference type="SAM" id="MobiDB-lite"/>
    </source>
</evidence>
<dbReference type="Proteomes" id="UP000813462">
    <property type="component" value="Unassembled WGS sequence"/>
</dbReference>
<sequence>MDTKEVSSQEARSLPLLELTADIGEAERKSRTSIGGPTRKDYFDTLSKEEMGIEEGGSSNEQRKEARSLPCSSTNHSNSDAQEGTPATVTATCEGNPILSKMMNSLRSGVFTAREPRPRD</sequence>
<gene>
    <name evidence="2" type="ORF">FEM48_Zijuj07G0104600</name>
</gene>
<reference evidence="2" key="1">
    <citation type="journal article" date="2021" name="Front. Plant Sci.">
        <title>Chromosome-Scale Genome Assembly for Chinese Sour Jujube and Insights Into Its Genome Evolution and Domestication Signature.</title>
        <authorList>
            <person name="Shen L.-Y."/>
            <person name="Luo H."/>
            <person name="Wang X.-L."/>
            <person name="Wang X.-M."/>
            <person name="Qiu X.-J."/>
            <person name="Liu H."/>
            <person name="Zhou S.-S."/>
            <person name="Jia K.-H."/>
            <person name="Nie S."/>
            <person name="Bao Y.-T."/>
            <person name="Zhang R.-G."/>
            <person name="Yun Q.-Z."/>
            <person name="Chai Y.-H."/>
            <person name="Lu J.-Y."/>
            <person name="Li Y."/>
            <person name="Zhao S.-W."/>
            <person name="Mao J.-F."/>
            <person name="Jia S.-G."/>
            <person name="Mao Y.-M."/>
        </authorList>
    </citation>
    <scope>NUCLEOTIDE SEQUENCE</scope>
    <source>
        <strain evidence="2">AT0</strain>
        <tissue evidence="2">Leaf</tissue>
    </source>
</reference>
<feature type="compositionally biased region" description="Polar residues" evidence="1">
    <location>
        <begin position="70"/>
        <end position="89"/>
    </location>
</feature>
<evidence type="ECO:0000313" key="2">
    <source>
        <dbReference type="EMBL" id="KAH7522123.1"/>
    </source>
</evidence>
<dbReference type="EMBL" id="JAEACU010000007">
    <property type="protein sequence ID" value="KAH7522123.1"/>
    <property type="molecule type" value="Genomic_DNA"/>
</dbReference>
<protein>
    <submittedName>
        <fullName evidence="2">Uncharacterized protein</fullName>
    </submittedName>
</protein>